<dbReference type="OrthoDB" id="10140864at2759"/>
<dbReference type="InterPro" id="IPR013783">
    <property type="entry name" value="Ig-like_fold"/>
</dbReference>
<protein>
    <submittedName>
        <fullName evidence="3">Uncharacterized protein LOC118413764</fullName>
    </submittedName>
</protein>
<dbReference type="RefSeq" id="XP_035673221.1">
    <property type="nucleotide sequence ID" value="XM_035817328.1"/>
</dbReference>
<evidence type="ECO:0000313" key="3">
    <source>
        <dbReference type="RefSeq" id="XP_035673221.1"/>
    </source>
</evidence>
<dbReference type="KEGG" id="bfo:118413764"/>
<keyword evidence="1" id="KW-1133">Transmembrane helix</keyword>
<dbReference type="GeneID" id="118413764"/>
<feature type="transmembrane region" description="Helical" evidence="1">
    <location>
        <begin position="6"/>
        <end position="28"/>
    </location>
</feature>
<keyword evidence="1" id="KW-0472">Membrane</keyword>
<keyword evidence="2" id="KW-1185">Reference proteome</keyword>
<accession>A0A9J7MN15</accession>
<proteinExistence type="predicted"/>
<dbReference type="Gene3D" id="2.60.40.10">
    <property type="entry name" value="Immunoglobulins"/>
    <property type="match status" value="1"/>
</dbReference>
<reference evidence="3" key="2">
    <citation type="submission" date="2025-08" db="UniProtKB">
        <authorList>
            <consortium name="RefSeq"/>
        </authorList>
    </citation>
    <scope>IDENTIFICATION</scope>
    <source>
        <strain evidence="3">S238N-H82</strain>
        <tissue evidence="3">Testes</tissue>
    </source>
</reference>
<organism evidence="2 3">
    <name type="scientific">Branchiostoma floridae</name>
    <name type="common">Florida lancelet</name>
    <name type="synonym">Amphioxus</name>
    <dbReference type="NCBI Taxonomy" id="7739"/>
    <lineage>
        <taxon>Eukaryota</taxon>
        <taxon>Metazoa</taxon>
        <taxon>Chordata</taxon>
        <taxon>Cephalochordata</taxon>
        <taxon>Leptocardii</taxon>
        <taxon>Amphioxiformes</taxon>
        <taxon>Branchiostomatidae</taxon>
        <taxon>Branchiostoma</taxon>
    </lineage>
</organism>
<reference evidence="2" key="1">
    <citation type="journal article" date="2020" name="Nat. Ecol. Evol.">
        <title>Deeply conserved synteny resolves early events in vertebrate evolution.</title>
        <authorList>
            <person name="Simakov O."/>
            <person name="Marletaz F."/>
            <person name="Yue J.X."/>
            <person name="O'Connell B."/>
            <person name="Jenkins J."/>
            <person name="Brandt A."/>
            <person name="Calef R."/>
            <person name="Tung C.H."/>
            <person name="Huang T.K."/>
            <person name="Schmutz J."/>
            <person name="Satoh N."/>
            <person name="Yu J.K."/>
            <person name="Putnam N.H."/>
            <person name="Green R.E."/>
            <person name="Rokhsar D.S."/>
        </authorList>
    </citation>
    <scope>NUCLEOTIDE SEQUENCE [LARGE SCALE GENOMIC DNA]</scope>
    <source>
        <strain evidence="2">S238N-H82</strain>
    </source>
</reference>
<sequence length="223" mass="24931">MKVSGVTWWFCQILYILTALCYLAAVAADSDKLPTARNLQDNQVQHAHITPVPSEVEVCEGENVAFTFNVTIPANLALDRLYERTVWSPDRENHCVILRNNSKCYGALDFILRAGITESWSPAGEHTRLGKLTLQLNNVSMGDTGYYEGELKAGFIVTNAKTMLIVKGISVSCTCTSIQVMFIHIATDPYKILFNSFLRHITISHMRAMSIFVSHNIRGAFNK</sequence>
<evidence type="ECO:0000313" key="2">
    <source>
        <dbReference type="Proteomes" id="UP000001554"/>
    </source>
</evidence>
<name>A0A9J7MN15_BRAFL</name>
<gene>
    <name evidence="3" type="primary">LOC118413764</name>
</gene>
<dbReference type="AlphaFoldDB" id="A0A9J7MN15"/>
<keyword evidence="1" id="KW-0812">Transmembrane</keyword>
<dbReference type="Proteomes" id="UP000001554">
    <property type="component" value="Chromosome 1"/>
</dbReference>
<evidence type="ECO:0000256" key="1">
    <source>
        <dbReference type="SAM" id="Phobius"/>
    </source>
</evidence>